<dbReference type="InterPro" id="IPR036388">
    <property type="entry name" value="WH-like_DNA-bd_sf"/>
</dbReference>
<dbReference type="InterPro" id="IPR000847">
    <property type="entry name" value="LysR_HTH_N"/>
</dbReference>
<dbReference type="PANTHER" id="PTHR30346">
    <property type="entry name" value="TRANSCRIPTIONAL DUAL REGULATOR HCAR-RELATED"/>
    <property type="match status" value="1"/>
</dbReference>
<dbReference type="PROSITE" id="PS50931">
    <property type="entry name" value="HTH_LYSR"/>
    <property type="match status" value="1"/>
</dbReference>
<comment type="caution">
    <text evidence="6">The sequence shown here is derived from an EMBL/GenBank/DDBJ whole genome shotgun (WGS) entry which is preliminary data.</text>
</comment>
<dbReference type="PRINTS" id="PR00039">
    <property type="entry name" value="HTHLYSR"/>
</dbReference>
<comment type="similarity">
    <text evidence="1">Belongs to the LysR transcriptional regulatory family.</text>
</comment>
<keyword evidence="4" id="KW-0804">Transcription</keyword>
<proteinExistence type="inferred from homology"/>
<feature type="domain" description="HTH lysR-type" evidence="5">
    <location>
        <begin position="1"/>
        <end position="47"/>
    </location>
</feature>
<sequence length="62" mass="7074">MELLHLKYFQTLARHEHVTRAAKELSIAQPALSQIIAKLEAEIGVPLRAIRIPYRFPPPSSR</sequence>
<evidence type="ECO:0000313" key="7">
    <source>
        <dbReference type="Proteomes" id="UP000271031"/>
    </source>
</evidence>
<dbReference type="OrthoDB" id="9803735at2"/>
<keyword evidence="7" id="KW-1185">Reference proteome</keyword>
<organism evidence="6 7">
    <name type="scientific">Brevibacillus fluminis</name>
    <dbReference type="NCBI Taxonomy" id="511487"/>
    <lineage>
        <taxon>Bacteria</taxon>
        <taxon>Bacillati</taxon>
        <taxon>Bacillota</taxon>
        <taxon>Bacilli</taxon>
        <taxon>Bacillales</taxon>
        <taxon>Paenibacillaceae</taxon>
        <taxon>Brevibacillus</taxon>
    </lineage>
</organism>
<evidence type="ECO:0000256" key="4">
    <source>
        <dbReference type="ARBA" id="ARBA00023163"/>
    </source>
</evidence>
<gene>
    <name evidence="6" type="ORF">EDM56_17265</name>
</gene>
<dbReference type="Gene3D" id="1.10.10.10">
    <property type="entry name" value="Winged helix-like DNA-binding domain superfamily/Winged helix DNA-binding domain"/>
    <property type="match status" value="1"/>
</dbReference>
<dbReference type="EMBL" id="RHHQ01000012">
    <property type="protein sequence ID" value="RNB87407.1"/>
    <property type="molecule type" value="Genomic_DNA"/>
</dbReference>
<evidence type="ECO:0000259" key="5">
    <source>
        <dbReference type="PROSITE" id="PS50931"/>
    </source>
</evidence>
<dbReference type="SUPFAM" id="SSF46785">
    <property type="entry name" value="Winged helix' DNA-binding domain"/>
    <property type="match status" value="1"/>
</dbReference>
<accession>A0A3M8DJW4</accession>
<evidence type="ECO:0000256" key="3">
    <source>
        <dbReference type="ARBA" id="ARBA00023125"/>
    </source>
</evidence>
<evidence type="ECO:0000256" key="2">
    <source>
        <dbReference type="ARBA" id="ARBA00023015"/>
    </source>
</evidence>
<reference evidence="6 7" key="1">
    <citation type="submission" date="2018-10" db="EMBL/GenBank/DDBJ databases">
        <title>Phylogenomics of Brevibacillus.</title>
        <authorList>
            <person name="Dunlap C."/>
        </authorList>
    </citation>
    <scope>NUCLEOTIDE SEQUENCE [LARGE SCALE GENOMIC DNA]</scope>
    <source>
        <strain evidence="6 7">JCM 15716</strain>
    </source>
</reference>
<dbReference type="Pfam" id="PF00126">
    <property type="entry name" value="HTH_1"/>
    <property type="match status" value="1"/>
</dbReference>
<protein>
    <submittedName>
        <fullName evidence="6">LysR family transcriptional regulator</fullName>
    </submittedName>
</protein>
<evidence type="ECO:0000313" key="6">
    <source>
        <dbReference type="EMBL" id="RNB87407.1"/>
    </source>
</evidence>
<dbReference type="GO" id="GO:0003700">
    <property type="term" value="F:DNA-binding transcription factor activity"/>
    <property type="evidence" value="ECO:0007669"/>
    <property type="project" value="InterPro"/>
</dbReference>
<dbReference type="AlphaFoldDB" id="A0A3M8DJW4"/>
<name>A0A3M8DJW4_9BACL</name>
<keyword evidence="3" id="KW-0238">DNA-binding</keyword>
<dbReference type="GO" id="GO:0032993">
    <property type="term" value="C:protein-DNA complex"/>
    <property type="evidence" value="ECO:0007669"/>
    <property type="project" value="TreeGrafter"/>
</dbReference>
<dbReference type="GO" id="GO:0003677">
    <property type="term" value="F:DNA binding"/>
    <property type="evidence" value="ECO:0007669"/>
    <property type="project" value="UniProtKB-KW"/>
</dbReference>
<dbReference type="Proteomes" id="UP000271031">
    <property type="component" value="Unassembled WGS sequence"/>
</dbReference>
<dbReference type="PANTHER" id="PTHR30346:SF28">
    <property type="entry name" value="HTH-TYPE TRANSCRIPTIONAL REGULATOR CYNR"/>
    <property type="match status" value="1"/>
</dbReference>
<evidence type="ECO:0000256" key="1">
    <source>
        <dbReference type="ARBA" id="ARBA00009437"/>
    </source>
</evidence>
<dbReference type="InterPro" id="IPR036390">
    <property type="entry name" value="WH_DNA-bd_sf"/>
</dbReference>
<keyword evidence="2" id="KW-0805">Transcription regulation</keyword>